<proteinExistence type="predicted"/>
<protein>
    <submittedName>
        <fullName evidence="2">Uu.00g062850.m01.CDS01</fullName>
    </submittedName>
</protein>
<dbReference type="Proteomes" id="UP001295740">
    <property type="component" value="Unassembled WGS sequence"/>
</dbReference>
<comment type="caution">
    <text evidence="2">The sequence shown here is derived from an EMBL/GenBank/DDBJ whole genome shotgun (WGS) entry which is preliminary data.</text>
</comment>
<organism evidence="2 3">
    <name type="scientific">Anthostomella pinea</name>
    <dbReference type="NCBI Taxonomy" id="933095"/>
    <lineage>
        <taxon>Eukaryota</taxon>
        <taxon>Fungi</taxon>
        <taxon>Dikarya</taxon>
        <taxon>Ascomycota</taxon>
        <taxon>Pezizomycotina</taxon>
        <taxon>Sordariomycetes</taxon>
        <taxon>Xylariomycetidae</taxon>
        <taxon>Xylariales</taxon>
        <taxon>Xylariaceae</taxon>
        <taxon>Anthostomella</taxon>
    </lineage>
</organism>
<feature type="compositionally biased region" description="Polar residues" evidence="1">
    <location>
        <begin position="62"/>
        <end position="74"/>
    </location>
</feature>
<name>A0AAI8VTV9_9PEZI</name>
<feature type="compositionally biased region" description="Gly residues" evidence="1">
    <location>
        <begin position="12"/>
        <end position="21"/>
    </location>
</feature>
<gene>
    <name evidence="2" type="ORF">KHLLAP_LOCUS11128</name>
</gene>
<feature type="region of interest" description="Disordered" evidence="1">
    <location>
        <begin position="1"/>
        <end position="85"/>
    </location>
</feature>
<dbReference type="EMBL" id="CAUWAG010000018">
    <property type="protein sequence ID" value="CAJ2510660.1"/>
    <property type="molecule type" value="Genomic_DNA"/>
</dbReference>
<keyword evidence="3" id="KW-1185">Reference proteome</keyword>
<dbReference type="AlphaFoldDB" id="A0AAI8VTV9"/>
<evidence type="ECO:0000313" key="2">
    <source>
        <dbReference type="EMBL" id="CAJ2510660.1"/>
    </source>
</evidence>
<sequence length="85" mass="9055">MKNWGDQPSEGGKAGHQGGGNVPNHTGPKGMAGPNYDPQWQQKRSMDPASVMKREKLAEQRPQGTLGTMWQNLMSGPGGPTPTGK</sequence>
<reference evidence="2" key="1">
    <citation type="submission" date="2023-10" db="EMBL/GenBank/DDBJ databases">
        <authorList>
            <person name="Hackl T."/>
        </authorList>
    </citation>
    <scope>NUCLEOTIDE SEQUENCE</scope>
</reference>
<evidence type="ECO:0000256" key="1">
    <source>
        <dbReference type="SAM" id="MobiDB-lite"/>
    </source>
</evidence>
<accession>A0AAI8VTV9</accession>
<evidence type="ECO:0000313" key="3">
    <source>
        <dbReference type="Proteomes" id="UP001295740"/>
    </source>
</evidence>